<sequence>MSIDTLNDDEKERLASDDYTTCEQLIALSFDVNPDVRRLTAIHKDIPTDVLWRLANDPNEDVRAAVASNSRTPPACLDDLSNNHSKYVRAMVANNEKCPIDILLSLSEDQNPGVRDMAVQHENLPFLRLIEIALHDPIPQVRISAQACANDSGVTDESIRNAISTGLSLSARVGNGHQGEVLGNRLLSEGMLALYQRIQSLELQAKLPHPTQHLSTTKRFRM</sequence>
<dbReference type="Gene3D" id="1.25.10.10">
    <property type="entry name" value="Leucine-rich Repeat Variant"/>
    <property type="match status" value="1"/>
</dbReference>
<evidence type="ECO:0000313" key="2">
    <source>
        <dbReference type="Proteomes" id="UP000309618"/>
    </source>
</evidence>
<protein>
    <submittedName>
        <fullName evidence="1">HEAT repeat domain-containing protein</fullName>
    </submittedName>
</protein>
<proteinExistence type="predicted"/>
<dbReference type="RefSeq" id="WP_136502054.1">
    <property type="nucleotide sequence ID" value="NZ_SSUX01000011.1"/>
</dbReference>
<dbReference type="SUPFAM" id="SSF48371">
    <property type="entry name" value="ARM repeat"/>
    <property type="match status" value="1"/>
</dbReference>
<name>A0A4S5CHB8_AERVE</name>
<reference evidence="1 2" key="1">
    <citation type="submission" date="2019-04" db="EMBL/GenBank/DDBJ databases">
        <title>Comparative genomics of Aeromonas veronii strains pathogenic to fish.</title>
        <authorList>
            <person name="Cascarano M.C."/>
            <person name="Smyrli M."/>
            <person name="Katharios P."/>
        </authorList>
    </citation>
    <scope>NUCLEOTIDE SEQUENCE [LARGE SCALE GENOMIC DNA]</scope>
    <source>
        <strain evidence="1 2">XU1</strain>
    </source>
</reference>
<dbReference type="EMBL" id="SSUX01000011">
    <property type="protein sequence ID" value="THJ43615.1"/>
    <property type="molecule type" value="Genomic_DNA"/>
</dbReference>
<accession>A0A4S5CHB8</accession>
<organism evidence="1 2">
    <name type="scientific">Aeromonas veronii</name>
    <dbReference type="NCBI Taxonomy" id="654"/>
    <lineage>
        <taxon>Bacteria</taxon>
        <taxon>Pseudomonadati</taxon>
        <taxon>Pseudomonadota</taxon>
        <taxon>Gammaproteobacteria</taxon>
        <taxon>Aeromonadales</taxon>
        <taxon>Aeromonadaceae</taxon>
        <taxon>Aeromonas</taxon>
    </lineage>
</organism>
<dbReference type="AlphaFoldDB" id="A0A4S5CHB8"/>
<dbReference type="InterPro" id="IPR011989">
    <property type="entry name" value="ARM-like"/>
</dbReference>
<dbReference type="InterPro" id="IPR016024">
    <property type="entry name" value="ARM-type_fold"/>
</dbReference>
<evidence type="ECO:0000313" key="1">
    <source>
        <dbReference type="EMBL" id="THJ43615.1"/>
    </source>
</evidence>
<dbReference type="Proteomes" id="UP000309618">
    <property type="component" value="Unassembled WGS sequence"/>
</dbReference>
<comment type="caution">
    <text evidence="1">The sequence shown here is derived from an EMBL/GenBank/DDBJ whole genome shotgun (WGS) entry which is preliminary data.</text>
</comment>
<gene>
    <name evidence="1" type="ORF">E8Q35_15015</name>
</gene>